<dbReference type="EMBL" id="JANQDX010000011">
    <property type="protein sequence ID" value="KAL0915966.1"/>
    <property type="molecule type" value="Genomic_DNA"/>
</dbReference>
<organism evidence="1 2">
    <name type="scientific">Dendrobium thyrsiflorum</name>
    <name type="common">Pinecone-like raceme dendrobium</name>
    <name type="synonym">Orchid</name>
    <dbReference type="NCBI Taxonomy" id="117978"/>
    <lineage>
        <taxon>Eukaryota</taxon>
        <taxon>Viridiplantae</taxon>
        <taxon>Streptophyta</taxon>
        <taxon>Embryophyta</taxon>
        <taxon>Tracheophyta</taxon>
        <taxon>Spermatophyta</taxon>
        <taxon>Magnoliopsida</taxon>
        <taxon>Liliopsida</taxon>
        <taxon>Asparagales</taxon>
        <taxon>Orchidaceae</taxon>
        <taxon>Epidendroideae</taxon>
        <taxon>Malaxideae</taxon>
        <taxon>Dendrobiinae</taxon>
        <taxon>Dendrobium</taxon>
    </lineage>
</organism>
<dbReference type="Proteomes" id="UP001552299">
    <property type="component" value="Unassembled WGS sequence"/>
</dbReference>
<gene>
    <name evidence="1" type="ORF">M5K25_013439</name>
</gene>
<evidence type="ECO:0000313" key="1">
    <source>
        <dbReference type="EMBL" id="KAL0915966.1"/>
    </source>
</evidence>
<reference evidence="1 2" key="1">
    <citation type="journal article" date="2024" name="Plant Biotechnol. J.">
        <title>Dendrobium thyrsiflorum genome and its molecular insights into genes involved in important horticultural traits.</title>
        <authorList>
            <person name="Chen B."/>
            <person name="Wang J.Y."/>
            <person name="Zheng P.J."/>
            <person name="Li K.L."/>
            <person name="Liang Y.M."/>
            <person name="Chen X.F."/>
            <person name="Zhang C."/>
            <person name="Zhao X."/>
            <person name="He X."/>
            <person name="Zhang G.Q."/>
            <person name="Liu Z.J."/>
            <person name="Xu Q."/>
        </authorList>
    </citation>
    <scope>NUCLEOTIDE SEQUENCE [LARGE SCALE GENOMIC DNA]</scope>
    <source>
        <strain evidence="1">GZMU011</strain>
    </source>
</reference>
<evidence type="ECO:0000313" key="2">
    <source>
        <dbReference type="Proteomes" id="UP001552299"/>
    </source>
</evidence>
<accession>A0ABD0UZU5</accession>
<sequence length="243" mass="27297">MLATELWSMDSKSSSSSEAAARKALFRKRESTSGRGLAASKLNKGIILMNSKFLNIVRRISIEMLMLDGVGIDVDMTSVIIAYKLAEYKYNGCSINLHSAKTLNEALCKALKFEKCTSELVTAAQLEGLINEKIKAIMTIEQTKRLVGKGRLYPTEYNQVSYPKGYFVLKFNTFNGTNNPKQHLAQFKVTYGNTGGVDILLFPQFISNLTATAFEWYVELPNDYVISHPTEDCYVFKNKLKKI</sequence>
<protein>
    <submittedName>
        <fullName evidence="1">Uncharacterized protein</fullName>
    </submittedName>
</protein>
<dbReference type="AlphaFoldDB" id="A0ABD0UZU5"/>
<name>A0ABD0UZU5_DENTH</name>
<comment type="caution">
    <text evidence="1">The sequence shown here is derived from an EMBL/GenBank/DDBJ whole genome shotgun (WGS) entry which is preliminary data.</text>
</comment>
<keyword evidence="2" id="KW-1185">Reference proteome</keyword>
<proteinExistence type="predicted"/>